<evidence type="ECO:0000313" key="3">
    <source>
        <dbReference type="Proteomes" id="UP000516148"/>
    </source>
</evidence>
<sequence length="108" mass="11133">MAAQKILFHTAIAALGSTLPAPAIAAQNDLVVGATVVSPCAISVTPVKKRQPSDTKSISIDCVSSTQTFVVLDDLAKASPRADAQRGSSSEPQDIADDGVVEVVKIIF</sequence>
<name>A0A7H0LKJ0_9SPHN</name>
<dbReference type="Proteomes" id="UP000516148">
    <property type="component" value="Chromosome"/>
</dbReference>
<evidence type="ECO:0000256" key="1">
    <source>
        <dbReference type="SAM" id="SignalP"/>
    </source>
</evidence>
<evidence type="ECO:0000313" key="2">
    <source>
        <dbReference type="EMBL" id="QNQ10193.1"/>
    </source>
</evidence>
<dbReference type="EMBL" id="CP061038">
    <property type="protein sequence ID" value="QNQ10193.1"/>
    <property type="molecule type" value="Genomic_DNA"/>
</dbReference>
<reference evidence="2 3" key="1">
    <citation type="submission" date="2020-09" db="EMBL/GenBank/DDBJ databases">
        <title>Sphingomonas sp., a new species isolated from pork steak.</title>
        <authorList>
            <person name="Heidler von Heilborn D."/>
        </authorList>
    </citation>
    <scope>NUCLEOTIDE SEQUENCE [LARGE SCALE GENOMIC DNA]</scope>
    <source>
        <strain evidence="3">S8-3T</strain>
    </source>
</reference>
<keyword evidence="3" id="KW-1185">Reference proteome</keyword>
<dbReference type="KEGG" id="spap:H3Z74_02810"/>
<feature type="chain" id="PRO_5028819669" evidence="1">
    <location>
        <begin position="26"/>
        <end position="108"/>
    </location>
</feature>
<keyword evidence="1" id="KW-0732">Signal</keyword>
<protein>
    <submittedName>
        <fullName evidence="2">Uncharacterized protein</fullName>
    </submittedName>
</protein>
<proteinExistence type="predicted"/>
<dbReference type="RefSeq" id="WP_187762497.1">
    <property type="nucleotide sequence ID" value="NZ_CP061038.1"/>
</dbReference>
<feature type="signal peptide" evidence="1">
    <location>
        <begin position="1"/>
        <end position="25"/>
    </location>
</feature>
<dbReference type="AlphaFoldDB" id="A0A7H0LKJ0"/>
<accession>A0A7H0LKJ0</accession>
<organism evidence="2 3">
    <name type="scientific">Sphingomonas alpina</name>
    <dbReference type="NCBI Taxonomy" id="653931"/>
    <lineage>
        <taxon>Bacteria</taxon>
        <taxon>Pseudomonadati</taxon>
        <taxon>Pseudomonadota</taxon>
        <taxon>Alphaproteobacteria</taxon>
        <taxon>Sphingomonadales</taxon>
        <taxon>Sphingomonadaceae</taxon>
        <taxon>Sphingomonas</taxon>
    </lineage>
</organism>
<gene>
    <name evidence="2" type="ORF">H3Z74_02810</name>
</gene>